<evidence type="ECO:0000313" key="3">
    <source>
        <dbReference type="EMBL" id="KTB29993.1"/>
    </source>
</evidence>
<accession>A0A0W0F0X6</accession>
<dbReference type="Gene3D" id="3.20.20.80">
    <property type="entry name" value="Glycosidases"/>
    <property type="match status" value="1"/>
</dbReference>
<dbReference type="PANTHER" id="PTHR36183">
    <property type="entry name" value="BETA-GLUCURONIDASE"/>
    <property type="match status" value="1"/>
</dbReference>
<organism evidence="3 4">
    <name type="scientific">Moniliophthora roreri</name>
    <name type="common">Frosty pod rot fungus</name>
    <name type="synonym">Monilia roreri</name>
    <dbReference type="NCBI Taxonomy" id="221103"/>
    <lineage>
        <taxon>Eukaryota</taxon>
        <taxon>Fungi</taxon>
        <taxon>Dikarya</taxon>
        <taxon>Basidiomycota</taxon>
        <taxon>Agaricomycotina</taxon>
        <taxon>Agaricomycetes</taxon>
        <taxon>Agaricomycetidae</taxon>
        <taxon>Agaricales</taxon>
        <taxon>Marasmiineae</taxon>
        <taxon>Marasmiaceae</taxon>
        <taxon>Moniliophthora</taxon>
    </lineage>
</organism>
<dbReference type="SUPFAM" id="SSF51445">
    <property type="entry name" value="(Trans)glycosidases"/>
    <property type="match status" value="1"/>
</dbReference>
<name>A0A0W0F0X6_MONRR</name>
<evidence type="ECO:0000259" key="2">
    <source>
        <dbReference type="Pfam" id="PF16862"/>
    </source>
</evidence>
<dbReference type="EMBL" id="LATX01002402">
    <property type="protein sequence ID" value="KTB29993.1"/>
    <property type="molecule type" value="Genomic_DNA"/>
</dbReference>
<keyword evidence="1" id="KW-0732">Signal</keyword>
<feature type="signal peptide" evidence="1">
    <location>
        <begin position="1"/>
        <end position="18"/>
    </location>
</feature>
<feature type="domain" description="Beta-glucuronidase C-terminal" evidence="2">
    <location>
        <begin position="421"/>
        <end position="527"/>
    </location>
</feature>
<dbReference type="Proteomes" id="UP000054988">
    <property type="component" value="Unassembled WGS sequence"/>
</dbReference>
<dbReference type="InterPro" id="IPR052974">
    <property type="entry name" value="GH79_Enzymes"/>
</dbReference>
<evidence type="ECO:0000256" key="1">
    <source>
        <dbReference type="SAM" id="SignalP"/>
    </source>
</evidence>
<dbReference type="Pfam" id="PF16862">
    <property type="entry name" value="Glyco_hydro_79C"/>
    <property type="match status" value="1"/>
</dbReference>
<dbReference type="AlphaFoldDB" id="A0A0W0F0X6"/>
<dbReference type="eggNOG" id="ENOG502S1KG">
    <property type="taxonomic scope" value="Eukaryota"/>
</dbReference>
<evidence type="ECO:0000313" key="4">
    <source>
        <dbReference type="Proteomes" id="UP000054988"/>
    </source>
</evidence>
<dbReference type="PANTHER" id="PTHR36183:SF2">
    <property type="entry name" value="BETA-GLUCURONIDASE C-TERMINAL DOMAIN-CONTAINING PROTEIN"/>
    <property type="match status" value="1"/>
</dbReference>
<reference evidence="3 4" key="1">
    <citation type="submission" date="2015-12" db="EMBL/GenBank/DDBJ databases">
        <title>Draft genome sequence of Moniliophthora roreri, the causal agent of frosty pod rot of cacao.</title>
        <authorList>
            <person name="Aime M.C."/>
            <person name="Diaz-Valderrama J.R."/>
            <person name="Kijpornyongpan T."/>
            <person name="Phillips-Mora W."/>
        </authorList>
    </citation>
    <scope>NUCLEOTIDE SEQUENCE [LARGE SCALE GENOMIC DNA]</scope>
    <source>
        <strain evidence="3 4">MCA 2952</strain>
    </source>
</reference>
<comment type="caution">
    <text evidence="3">The sequence shown here is derived from an EMBL/GenBank/DDBJ whole genome shotgun (WGS) entry which is preliminary data.</text>
</comment>
<dbReference type="InterPro" id="IPR031728">
    <property type="entry name" value="GlcAase_C"/>
</dbReference>
<gene>
    <name evidence="3" type="ORF">WG66_17487</name>
</gene>
<dbReference type="InterPro" id="IPR017853">
    <property type="entry name" value="GH"/>
</dbReference>
<sequence length="558" mass="61373">MWFSPVLFSILAPYVTHAVDTPTTILLASPRLPQGASKPIVNNFVSLSIAIHWFQDYTRQGSNASQPNTFTRNLLNSLTESTSVAPQIRIGGTSADRTTYVPDQEETIKTVTGDNGIPLNVTLNERWFRQCFEDASFPPGTKFIFDLPLMRNDSGAIDNTVRGAQWALGAIREERFMAFEIGNEEDLYPGQGVTPRSWTIIGYVERWRRFAGAILERVVKPSKLDSTKKWFQGLVFAGLGYNPDWTTQTAFAAGINEDGLLKSVSLHNYPAGSAPWVTLGRTFMNHGTIVANISQVNDDLEFLQSSPETWDLDFVLGETNIDFVNLKMEQFEGVLGSALWTIDYILYAAFSNVARVYLHQGTTFGYAAWQPVPVNDIQPKVRPPWYGLKFAAEAIGFHHGPIQIAIIAPTTNESTDQLSVYAIYESFALARIAIINFNEWNATTPYTRPTINFRIALGIRGTKATGRRLTAPEGASADTGLSFGGVVWNYSTNGIPENVDDVHGNIALEADSEGVLEVGVKSSEAMLPSGYGDRFESKVYLFLFEGAGSNPAGVGATM</sequence>
<protein>
    <recommendedName>
        <fullName evidence="2">Beta-glucuronidase C-terminal domain-containing protein</fullName>
    </recommendedName>
</protein>
<feature type="chain" id="PRO_5006901350" description="Beta-glucuronidase C-terminal domain-containing protein" evidence="1">
    <location>
        <begin position="19"/>
        <end position="558"/>
    </location>
</feature>
<proteinExistence type="predicted"/>